<gene>
    <name evidence="2" type="ORF">HERI1096_LOCUS36695</name>
</gene>
<dbReference type="EMBL" id="HBHX01066304">
    <property type="protein sequence ID" value="CAE0147114.1"/>
    <property type="molecule type" value="Transcribed_RNA"/>
</dbReference>
<name>A0A7S3BYN2_9EUKA</name>
<organism evidence="2">
    <name type="scientific">Haptolina ericina</name>
    <dbReference type="NCBI Taxonomy" id="156174"/>
    <lineage>
        <taxon>Eukaryota</taxon>
        <taxon>Haptista</taxon>
        <taxon>Haptophyta</taxon>
        <taxon>Prymnesiophyceae</taxon>
        <taxon>Prymnesiales</taxon>
        <taxon>Prymnesiaceae</taxon>
        <taxon>Haptolina</taxon>
    </lineage>
</organism>
<sequence>MEKEVQTLRSHVSLLQQQQVLAEEREGKLSAQLSASIAQYQQLRVLKLEEIDAARALNMVQSSPIMNSRKRSASGAAPAAASSWPPSKDAAAPAKAASAAAPAQAAVIDQLVDQRMSTLPAVQLPSVPIDPSRQITPPEQYCAASMWRSRITEHAEPRVGMPRSVSHDGTLPSVSASANAPVRRGLAATDLAAAPMAANPGMSVRTPFGYVRGAICVEPPKRQRTNQSSTPTASPRPGKAASAPMAPATAAIPAASPATAAAVPAMAVPLAPAVHMTPVIPTVPAVAVSEPTPVQV</sequence>
<proteinExistence type="predicted"/>
<accession>A0A7S3BYN2</accession>
<feature type="region of interest" description="Disordered" evidence="1">
    <location>
        <begin position="219"/>
        <end position="246"/>
    </location>
</feature>
<dbReference type="AlphaFoldDB" id="A0A7S3BYN2"/>
<reference evidence="2" key="1">
    <citation type="submission" date="2021-01" db="EMBL/GenBank/DDBJ databases">
        <authorList>
            <person name="Corre E."/>
            <person name="Pelletier E."/>
            <person name="Niang G."/>
            <person name="Scheremetjew M."/>
            <person name="Finn R."/>
            <person name="Kale V."/>
            <person name="Holt S."/>
            <person name="Cochrane G."/>
            <person name="Meng A."/>
            <person name="Brown T."/>
            <person name="Cohen L."/>
        </authorList>
    </citation>
    <scope>NUCLEOTIDE SEQUENCE</scope>
    <source>
        <strain evidence="2">CCMP281</strain>
    </source>
</reference>
<feature type="compositionally biased region" description="Low complexity" evidence="1">
    <location>
        <begin position="73"/>
        <end position="95"/>
    </location>
</feature>
<evidence type="ECO:0000313" key="2">
    <source>
        <dbReference type="EMBL" id="CAE0147114.1"/>
    </source>
</evidence>
<feature type="region of interest" description="Disordered" evidence="1">
    <location>
        <begin position="66"/>
        <end position="95"/>
    </location>
</feature>
<evidence type="ECO:0000256" key="1">
    <source>
        <dbReference type="SAM" id="MobiDB-lite"/>
    </source>
</evidence>
<protein>
    <submittedName>
        <fullName evidence="2">Uncharacterized protein</fullName>
    </submittedName>
</protein>